<dbReference type="EMBL" id="AP012338">
    <property type="protein sequence ID" value="BAM02765.1"/>
    <property type="molecule type" value="Genomic_DNA"/>
</dbReference>
<dbReference type="Gene3D" id="3.30.1490.270">
    <property type="match status" value="1"/>
</dbReference>
<organism evidence="2 3">
    <name type="scientific">Phycisphaera mikurensis (strain NBRC 102666 / KCTC 22515 / FYK2301M01)</name>
    <dbReference type="NCBI Taxonomy" id="1142394"/>
    <lineage>
        <taxon>Bacteria</taxon>
        <taxon>Pseudomonadati</taxon>
        <taxon>Planctomycetota</taxon>
        <taxon>Phycisphaerae</taxon>
        <taxon>Phycisphaerales</taxon>
        <taxon>Phycisphaeraceae</taxon>
        <taxon>Phycisphaera</taxon>
    </lineage>
</organism>
<dbReference type="KEGG" id="phm:PSMK_06060"/>
<dbReference type="Pfam" id="PF14403">
    <property type="entry name" value="CP_ATPgrasp_2"/>
    <property type="match status" value="1"/>
</dbReference>
<dbReference type="eggNOG" id="COG2308">
    <property type="taxonomic scope" value="Bacteria"/>
</dbReference>
<proteinExistence type="predicted"/>
<gene>
    <name evidence="2" type="ordered locus">PSMK_06060</name>
</gene>
<reference evidence="2 3" key="1">
    <citation type="submission" date="2012-02" db="EMBL/GenBank/DDBJ databases">
        <title>Complete genome sequence of Phycisphaera mikurensis NBRC 102666.</title>
        <authorList>
            <person name="Ankai A."/>
            <person name="Hosoyama A."/>
            <person name="Terui Y."/>
            <person name="Sekine M."/>
            <person name="Fukai R."/>
            <person name="Kato Y."/>
            <person name="Nakamura S."/>
            <person name="Yamada-Narita S."/>
            <person name="Kawakoshi A."/>
            <person name="Fukunaga Y."/>
            <person name="Yamazaki S."/>
            <person name="Fujita N."/>
        </authorList>
    </citation>
    <scope>NUCLEOTIDE SEQUENCE [LARGE SCALE GENOMIC DNA]</scope>
    <source>
        <strain evidence="3">NBRC 102666 / KCTC 22515 / FYK2301M01</strain>
    </source>
</reference>
<dbReference type="PANTHER" id="PTHR34595:SF7">
    <property type="entry name" value="SLL1039 PROTEIN"/>
    <property type="match status" value="1"/>
</dbReference>
<dbReference type="AlphaFoldDB" id="I0IBX7"/>
<dbReference type="OrthoDB" id="9803842at2"/>
<dbReference type="STRING" id="1142394.PSMK_06060"/>
<protein>
    <recommendedName>
        <fullName evidence="1">Circularly permuted ATP-grasp type 2 domain-containing protein</fullName>
    </recommendedName>
</protein>
<feature type="domain" description="Circularly permuted ATP-grasp type 2" evidence="1">
    <location>
        <begin position="88"/>
        <end position="478"/>
    </location>
</feature>
<sequence>MPPAAREQPVSFDAYDLGGGFYDEMFESPGVARSHYDRLHGRLAGMSAEELARRQAAAEASFRSQGITFTVYGQSEGTEKIFPYDPLPRVIAADEWARLEDGLGQRILALNKFLEDLYGEQKLFDDRVVPRELVLSCKHYRREMLGMRVPRDVYVSIAGSDLIRDADGSYAVLEDNLRVPSGASYMLANREVSKRTFPRLFQDQEVRAVDAYPQSLMDTMRALCPRPVDKPSVVVLTPGVYNSAYFEHTFLARQMGALLVEGRDLLVHDEVVYARTTGGLRRVDVIYRRIDDDFLDPVAFRRDSVLGVPGLFNAYRAGNVGIGNAIGNGIADDKALYAYVPDLIRYYLGEEPKLRNIETFLCSVPAQRQHVLENLDKLVVKAVGEAGGYGMLIGPHSTRAQQDEFAAAIRSNPRNYIAQPTLSFSRAPCLIDADAGSDAPPAERGRAQVEPRHIDLRPYILFDGEKARITPGGLTRVALHRGSLVVNSSQGGGSKDTWVLEGDVPTPANAPPPAAIGVDRQ</sequence>
<dbReference type="Gene3D" id="3.40.50.11290">
    <property type="match status" value="1"/>
</dbReference>
<dbReference type="PANTHER" id="PTHR34595">
    <property type="entry name" value="BLR5612 PROTEIN"/>
    <property type="match status" value="1"/>
</dbReference>
<dbReference type="InterPro" id="IPR016450">
    <property type="entry name" value="UCP005522"/>
</dbReference>
<accession>I0IBX7</accession>
<evidence type="ECO:0000259" key="1">
    <source>
        <dbReference type="Pfam" id="PF14403"/>
    </source>
</evidence>
<keyword evidence="3" id="KW-1185">Reference proteome</keyword>
<dbReference type="RefSeq" id="WP_014435985.1">
    <property type="nucleotide sequence ID" value="NC_017080.1"/>
</dbReference>
<evidence type="ECO:0000313" key="3">
    <source>
        <dbReference type="Proteomes" id="UP000007881"/>
    </source>
</evidence>
<dbReference type="Proteomes" id="UP000007881">
    <property type="component" value="Chromosome"/>
</dbReference>
<dbReference type="InterPro" id="IPR025841">
    <property type="entry name" value="CP_ATPgrasp_2"/>
</dbReference>
<dbReference type="HOGENOM" id="CLU_017048_2_0_0"/>
<evidence type="ECO:0000313" key="2">
    <source>
        <dbReference type="EMBL" id="BAM02765.1"/>
    </source>
</evidence>
<dbReference type="PIRSF" id="PIRSF005522">
    <property type="entry name" value="UCP005522"/>
    <property type="match status" value="1"/>
</dbReference>
<dbReference type="InterPro" id="IPR051680">
    <property type="entry name" value="ATP-dep_Glu-Cys_Ligase-2"/>
</dbReference>
<dbReference type="SUPFAM" id="SSF56059">
    <property type="entry name" value="Glutathione synthetase ATP-binding domain-like"/>
    <property type="match status" value="1"/>
</dbReference>
<dbReference type="PATRIC" id="fig|1142394.8.peg.621"/>
<name>I0IBX7_PHYMF</name>